<keyword evidence="2" id="KW-1185">Reference proteome</keyword>
<organism evidence="1 2">
    <name type="scientific">Micromonospora zingiberis</name>
    <dbReference type="NCBI Taxonomy" id="2053011"/>
    <lineage>
        <taxon>Bacteria</taxon>
        <taxon>Bacillati</taxon>
        <taxon>Actinomycetota</taxon>
        <taxon>Actinomycetes</taxon>
        <taxon>Micromonosporales</taxon>
        <taxon>Micromonosporaceae</taxon>
        <taxon>Micromonospora</taxon>
    </lineage>
</organism>
<dbReference type="OrthoDB" id="4333478at2"/>
<name>A0A4R0GDG6_9ACTN</name>
<evidence type="ECO:0000313" key="1">
    <source>
        <dbReference type="EMBL" id="TCB93398.1"/>
    </source>
</evidence>
<dbReference type="Proteomes" id="UP000292274">
    <property type="component" value="Unassembled WGS sequence"/>
</dbReference>
<dbReference type="RefSeq" id="WP_131307089.1">
    <property type="nucleotide sequence ID" value="NZ_SJJR01000019.1"/>
</dbReference>
<sequence>MLRIVNELGDRMLALFVPRVTASAADCGSVVLRTVCRNGFYQVCRCFSNSNCACLSCEPTTTRC</sequence>
<reference evidence="1 2" key="1">
    <citation type="submission" date="2019-02" db="EMBL/GenBank/DDBJ databases">
        <title>Jishengella sp. nov., isolated from a root of Zingiber montanum.</title>
        <authorList>
            <person name="Kuncharoen N."/>
            <person name="Kudo T."/>
            <person name="Masahiro Y."/>
            <person name="Ohkuma M."/>
            <person name="Tanasupawat S."/>
        </authorList>
    </citation>
    <scope>NUCLEOTIDE SEQUENCE [LARGE SCALE GENOMIC DNA]</scope>
    <source>
        <strain evidence="1 2">PLAI 1-1</strain>
    </source>
</reference>
<protein>
    <submittedName>
        <fullName evidence="1">Uncharacterized protein</fullName>
    </submittedName>
</protein>
<dbReference type="EMBL" id="SJJR01000019">
    <property type="protein sequence ID" value="TCB93398.1"/>
    <property type="molecule type" value="Genomic_DNA"/>
</dbReference>
<proteinExistence type="predicted"/>
<evidence type="ECO:0000313" key="2">
    <source>
        <dbReference type="Proteomes" id="UP000292274"/>
    </source>
</evidence>
<comment type="caution">
    <text evidence="1">The sequence shown here is derived from an EMBL/GenBank/DDBJ whole genome shotgun (WGS) entry which is preliminary data.</text>
</comment>
<gene>
    <name evidence="1" type="ORF">E0H26_22930</name>
</gene>
<accession>A0A4R0GDG6</accession>
<dbReference type="AlphaFoldDB" id="A0A4R0GDG6"/>